<feature type="transmembrane region" description="Helical" evidence="1">
    <location>
        <begin position="110"/>
        <end position="129"/>
    </location>
</feature>
<dbReference type="RefSeq" id="WP_346761621.1">
    <property type="nucleotide sequence ID" value="NZ_JAUJEB010000008.1"/>
</dbReference>
<evidence type="ECO:0000313" key="2">
    <source>
        <dbReference type="EMBL" id="MDN5216284.1"/>
    </source>
</evidence>
<proteinExistence type="predicted"/>
<keyword evidence="1" id="KW-1133">Transmembrane helix</keyword>
<organism evidence="2 3">
    <name type="scientific">Agaribacillus aureus</name>
    <dbReference type="NCBI Taxonomy" id="3051825"/>
    <lineage>
        <taxon>Bacteria</taxon>
        <taxon>Pseudomonadati</taxon>
        <taxon>Bacteroidota</taxon>
        <taxon>Cytophagia</taxon>
        <taxon>Cytophagales</taxon>
        <taxon>Splendidivirgaceae</taxon>
        <taxon>Agaribacillus</taxon>
    </lineage>
</organism>
<evidence type="ECO:0000256" key="1">
    <source>
        <dbReference type="SAM" id="Phobius"/>
    </source>
</evidence>
<sequence length="137" mass="15022">MQNTYGIDMSSSSKVRVKPIYKVDEIAEKKANAAEEAQGMIESGIARDKTIHYLIEAGYSREDAEKQVSNLELIGKKAKNRKARKKILIGVLLVITGFIMAAGPNPIFPVNLSLLLAGLIVFYGGIQFFKGFTAKTN</sequence>
<dbReference type="Proteomes" id="UP001172083">
    <property type="component" value="Unassembled WGS sequence"/>
</dbReference>
<reference evidence="2" key="1">
    <citation type="submission" date="2023-06" db="EMBL/GenBank/DDBJ databases">
        <title>Genomic of Agaribacillus aureum.</title>
        <authorList>
            <person name="Wang G."/>
        </authorList>
    </citation>
    <scope>NUCLEOTIDE SEQUENCE</scope>
    <source>
        <strain evidence="2">BMA12</strain>
    </source>
</reference>
<protein>
    <recommendedName>
        <fullName evidence="4">UBA domain-containing protein</fullName>
    </recommendedName>
</protein>
<keyword evidence="3" id="KW-1185">Reference proteome</keyword>
<keyword evidence="1" id="KW-0812">Transmembrane</keyword>
<evidence type="ECO:0000313" key="3">
    <source>
        <dbReference type="Proteomes" id="UP001172083"/>
    </source>
</evidence>
<feature type="transmembrane region" description="Helical" evidence="1">
    <location>
        <begin position="87"/>
        <end position="104"/>
    </location>
</feature>
<evidence type="ECO:0008006" key="4">
    <source>
        <dbReference type="Google" id="ProtNLM"/>
    </source>
</evidence>
<keyword evidence="1" id="KW-0472">Membrane</keyword>
<name>A0ABT8LER8_9BACT</name>
<gene>
    <name evidence="2" type="ORF">QQ020_29720</name>
</gene>
<accession>A0ABT8LER8</accession>
<comment type="caution">
    <text evidence="2">The sequence shown here is derived from an EMBL/GenBank/DDBJ whole genome shotgun (WGS) entry which is preliminary data.</text>
</comment>
<dbReference type="EMBL" id="JAUJEB010000008">
    <property type="protein sequence ID" value="MDN5216284.1"/>
    <property type="molecule type" value="Genomic_DNA"/>
</dbReference>